<protein>
    <submittedName>
        <fullName evidence="1">Uncharacterized protein</fullName>
    </submittedName>
</protein>
<organism evidence="1 2">
    <name type="scientific">Microdochium trichocladiopsis</name>
    <dbReference type="NCBI Taxonomy" id="1682393"/>
    <lineage>
        <taxon>Eukaryota</taxon>
        <taxon>Fungi</taxon>
        <taxon>Dikarya</taxon>
        <taxon>Ascomycota</taxon>
        <taxon>Pezizomycotina</taxon>
        <taxon>Sordariomycetes</taxon>
        <taxon>Xylariomycetidae</taxon>
        <taxon>Xylariales</taxon>
        <taxon>Microdochiaceae</taxon>
        <taxon>Microdochium</taxon>
    </lineage>
</organism>
<gene>
    <name evidence="1" type="ORF">B0I36DRAFT_160091</name>
</gene>
<comment type="caution">
    <text evidence="1">The sequence shown here is derived from an EMBL/GenBank/DDBJ whole genome shotgun (WGS) entry which is preliminary data.</text>
</comment>
<reference evidence="1" key="1">
    <citation type="journal article" date="2021" name="Nat. Commun.">
        <title>Genetic determinants of endophytism in the Arabidopsis root mycobiome.</title>
        <authorList>
            <person name="Mesny F."/>
            <person name="Miyauchi S."/>
            <person name="Thiergart T."/>
            <person name="Pickel B."/>
            <person name="Atanasova L."/>
            <person name="Karlsson M."/>
            <person name="Huettel B."/>
            <person name="Barry K.W."/>
            <person name="Haridas S."/>
            <person name="Chen C."/>
            <person name="Bauer D."/>
            <person name="Andreopoulos W."/>
            <person name="Pangilinan J."/>
            <person name="LaButti K."/>
            <person name="Riley R."/>
            <person name="Lipzen A."/>
            <person name="Clum A."/>
            <person name="Drula E."/>
            <person name="Henrissat B."/>
            <person name="Kohler A."/>
            <person name="Grigoriev I.V."/>
            <person name="Martin F.M."/>
            <person name="Hacquard S."/>
        </authorList>
    </citation>
    <scope>NUCLEOTIDE SEQUENCE</scope>
    <source>
        <strain evidence="1">MPI-CAGE-CH-0230</strain>
    </source>
</reference>
<dbReference type="GeneID" id="70178191"/>
<dbReference type="AlphaFoldDB" id="A0A9P8Y1Y2"/>
<dbReference type="RefSeq" id="XP_046009783.1">
    <property type="nucleotide sequence ID" value="XM_046148645.1"/>
</dbReference>
<evidence type="ECO:0000313" key="2">
    <source>
        <dbReference type="Proteomes" id="UP000756346"/>
    </source>
</evidence>
<sequence length="161" mass="18140">MPTTDTHSLAHDAVGCRSENPSKATIARVLGWEGIAIHCRVRPSWRALFPQRGRDPCWWLMTIMSGPWRAARTRRMKEPRLQIEGEVRSRTTPYRWRQASAAHGRHLLAIGHLSGQARVEVVERHGSRLPDISQGLPPAASRSDLGQSCRAWLPLARAWDA</sequence>
<dbReference type="EMBL" id="JAGTJQ010000008">
    <property type="protein sequence ID" value="KAH7026566.1"/>
    <property type="molecule type" value="Genomic_DNA"/>
</dbReference>
<name>A0A9P8Y1Y2_9PEZI</name>
<dbReference type="Proteomes" id="UP000756346">
    <property type="component" value="Unassembled WGS sequence"/>
</dbReference>
<accession>A0A9P8Y1Y2</accession>
<keyword evidence="2" id="KW-1185">Reference proteome</keyword>
<proteinExistence type="predicted"/>
<evidence type="ECO:0000313" key="1">
    <source>
        <dbReference type="EMBL" id="KAH7026566.1"/>
    </source>
</evidence>